<dbReference type="Gene3D" id="3.10.490.10">
    <property type="entry name" value="Gamma-glutamyl cyclotransferase-like"/>
    <property type="match status" value="1"/>
</dbReference>
<feature type="active site" description="Proton acceptor" evidence="2">
    <location>
        <position position="89"/>
    </location>
</feature>
<dbReference type="Proteomes" id="UP000186112">
    <property type="component" value="Unassembled WGS sequence"/>
</dbReference>
<feature type="domain" description="Gamma-glutamylcyclotransferase AIG2-like" evidence="4">
    <location>
        <begin position="18"/>
        <end position="134"/>
    </location>
</feature>
<reference evidence="5 6" key="1">
    <citation type="submission" date="2016-02" db="EMBL/GenBank/DDBJ databases">
        <title>Genome sequence of Tissierella creatinophila DSM 6911.</title>
        <authorList>
            <person name="Poehlein A."/>
            <person name="Daniel R."/>
        </authorList>
    </citation>
    <scope>NUCLEOTIDE SEQUENCE [LARGE SCALE GENOMIC DNA]</scope>
    <source>
        <strain evidence="5 6">DSM 6911</strain>
    </source>
</reference>
<comment type="caution">
    <text evidence="5">The sequence shown here is derived from an EMBL/GenBank/DDBJ whole genome shotgun (WGS) entry which is preliminary data.</text>
</comment>
<keyword evidence="6" id="KW-1185">Reference proteome</keyword>
<dbReference type="InterPro" id="IPR017939">
    <property type="entry name" value="G-Glutamylcylcotransferase"/>
</dbReference>
<evidence type="ECO:0000256" key="2">
    <source>
        <dbReference type="PIRSR" id="PIRSR617939-1"/>
    </source>
</evidence>
<gene>
    <name evidence="5" type="ORF">TICRE_13700</name>
</gene>
<protein>
    <submittedName>
        <fullName evidence="5">AIG2-like family protein</fullName>
    </submittedName>
</protein>
<dbReference type="PANTHER" id="PTHR12935">
    <property type="entry name" value="GAMMA-GLUTAMYLCYCLOTRANSFERASE"/>
    <property type="match status" value="1"/>
</dbReference>
<dbReference type="EMBL" id="LTDM01000022">
    <property type="protein sequence ID" value="OLS02569.1"/>
    <property type="molecule type" value="Genomic_DNA"/>
</dbReference>
<dbReference type="GO" id="GO:0003839">
    <property type="term" value="F:gamma-glutamylcyclotransferase activity"/>
    <property type="evidence" value="ECO:0007669"/>
    <property type="project" value="InterPro"/>
</dbReference>
<keyword evidence="1" id="KW-0456">Lyase</keyword>
<dbReference type="InterPro" id="IPR013024">
    <property type="entry name" value="GGCT-like"/>
</dbReference>
<evidence type="ECO:0000256" key="1">
    <source>
        <dbReference type="ARBA" id="ARBA00023239"/>
    </source>
</evidence>
<dbReference type="CDD" id="cd06661">
    <property type="entry name" value="GGCT_like"/>
    <property type="match status" value="1"/>
</dbReference>
<evidence type="ECO:0000313" key="5">
    <source>
        <dbReference type="EMBL" id="OLS02569.1"/>
    </source>
</evidence>
<dbReference type="AlphaFoldDB" id="A0A1U7M5S4"/>
<dbReference type="SUPFAM" id="SSF110857">
    <property type="entry name" value="Gamma-glutamyl cyclotransferase-like"/>
    <property type="match status" value="1"/>
</dbReference>
<evidence type="ECO:0000259" key="4">
    <source>
        <dbReference type="Pfam" id="PF06094"/>
    </source>
</evidence>
<evidence type="ECO:0000256" key="3">
    <source>
        <dbReference type="PIRSR" id="PIRSR617939-2"/>
    </source>
</evidence>
<feature type="binding site" evidence="3">
    <location>
        <begin position="17"/>
        <end position="22"/>
    </location>
    <ligand>
        <name>substrate</name>
    </ligand>
</feature>
<accession>A0A1U7M5S4</accession>
<sequence>MGPVRKMKEVIDVKKLYIAYGSNLNLEQMEFRCPGAKVYGKGSLKGYHLLFKGSPNNAYLTIEPKVGSEVPVVVWSIEKADELSLDRYEGYPNFYYKENIPVELERGKVVEAMVYIMTDKIKDRIHLNLPSKNYLQGVRVGYESFGFDQEYIDKALEESKIKGK</sequence>
<dbReference type="Pfam" id="PF06094">
    <property type="entry name" value="GGACT"/>
    <property type="match status" value="1"/>
</dbReference>
<proteinExistence type="predicted"/>
<evidence type="ECO:0000313" key="6">
    <source>
        <dbReference type="Proteomes" id="UP000186112"/>
    </source>
</evidence>
<name>A0A1U7M5S4_TISCR</name>
<dbReference type="PANTHER" id="PTHR12935:SF0">
    <property type="entry name" value="GAMMA-GLUTAMYLCYCLOTRANSFERASE"/>
    <property type="match status" value="1"/>
</dbReference>
<dbReference type="InterPro" id="IPR009288">
    <property type="entry name" value="AIG2-like_dom"/>
</dbReference>
<organism evidence="5 6">
    <name type="scientific">Tissierella creatinophila DSM 6911</name>
    <dbReference type="NCBI Taxonomy" id="1123403"/>
    <lineage>
        <taxon>Bacteria</taxon>
        <taxon>Bacillati</taxon>
        <taxon>Bacillota</taxon>
        <taxon>Tissierellia</taxon>
        <taxon>Tissierellales</taxon>
        <taxon>Tissierellaceae</taxon>
        <taxon>Tissierella</taxon>
    </lineage>
</organism>
<dbReference type="InterPro" id="IPR036568">
    <property type="entry name" value="GGCT-like_sf"/>
</dbReference>